<keyword evidence="4 6" id="KW-0472">Membrane</keyword>
<evidence type="ECO:0000256" key="6">
    <source>
        <dbReference type="SAM" id="Phobius"/>
    </source>
</evidence>
<gene>
    <name evidence="7" type="ORF">V5O48_016039</name>
</gene>
<organism evidence="7 8">
    <name type="scientific">Marasmius crinis-equi</name>
    <dbReference type="NCBI Taxonomy" id="585013"/>
    <lineage>
        <taxon>Eukaryota</taxon>
        <taxon>Fungi</taxon>
        <taxon>Dikarya</taxon>
        <taxon>Basidiomycota</taxon>
        <taxon>Agaricomycotina</taxon>
        <taxon>Agaricomycetes</taxon>
        <taxon>Agaricomycetidae</taxon>
        <taxon>Agaricales</taxon>
        <taxon>Marasmiineae</taxon>
        <taxon>Marasmiaceae</taxon>
        <taxon>Marasmius</taxon>
    </lineage>
</organism>
<keyword evidence="8" id="KW-1185">Reference proteome</keyword>
<feature type="region of interest" description="Disordered" evidence="5">
    <location>
        <begin position="1"/>
        <end position="24"/>
    </location>
</feature>
<reference evidence="7 8" key="1">
    <citation type="submission" date="2024-02" db="EMBL/GenBank/DDBJ databases">
        <title>A draft genome for the cacao thread blight pathogen Marasmius crinis-equi.</title>
        <authorList>
            <person name="Cohen S.P."/>
            <person name="Baruah I.K."/>
            <person name="Amoako-Attah I."/>
            <person name="Bukari Y."/>
            <person name="Meinhardt L.W."/>
            <person name="Bailey B.A."/>
        </authorList>
    </citation>
    <scope>NUCLEOTIDE SEQUENCE [LARGE SCALE GENOMIC DNA]</scope>
    <source>
        <strain evidence="7 8">GH-76</strain>
    </source>
</reference>
<feature type="transmembrane region" description="Helical" evidence="6">
    <location>
        <begin position="230"/>
        <end position="250"/>
    </location>
</feature>
<feature type="transmembrane region" description="Helical" evidence="6">
    <location>
        <begin position="174"/>
        <end position="193"/>
    </location>
</feature>
<dbReference type="InterPro" id="IPR052786">
    <property type="entry name" value="Spore_wall_assembly"/>
</dbReference>
<feature type="compositionally biased region" description="Polar residues" evidence="5">
    <location>
        <begin position="1"/>
        <end position="14"/>
    </location>
</feature>
<dbReference type="EMBL" id="JBAHYK010002053">
    <property type="protein sequence ID" value="KAL0565979.1"/>
    <property type="molecule type" value="Genomic_DNA"/>
</dbReference>
<evidence type="ECO:0000256" key="3">
    <source>
        <dbReference type="ARBA" id="ARBA00022989"/>
    </source>
</evidence>
<evidence type="ECO:0000256" key="4">
    <source>
        <dbReference type="ARBA" id="ARBA00023136"/>
    </source>
</evidence>
<sequence>MSTLGPDSQNALFTSPSSPSSQPIVPLDSEVPQNLQRATHRLQFPPSYVVVGVYRLFTDRTLYVPAWQKCKHGTVRGGVVGAVWAFLTFGVQRKFVEVFLVNQVTYILRFFLSRNIRIARDRLYDQTVISRGKTPDFWQPYVEEWERPPRVDMKESWIEKVAGGWFGAFVVKRVLLAPLALYPFVGIVVSAWFKGLGTARMLHRRYFEAKKMTHEQIAVFMEERKWEYRAFGFTAALLESIPILGLVFTVSNRIGAAMWAHDLEKRQHYVAEKKQKKL</sequence>
<evidence type="ECO:0000313" key="7">
    <source>
        <dbReference type="EMBL" id="KAL0565979.1"/>
    </source>
</evidence>
<dbReference type="InterPro" id="IPR059112">
    <property type="entry name" value="CysZ/EI24"/>
</dbReference>
<evidence type="ECO:0000256" key="1">
    <source>
        <dbReference type="ARBA" id="ARBA00004141"/>
    </source>
</evidence>
<proteinExistence type="predicted"/>
<evidence type="ECO:0000256" key="2">
    <source>
        <dbReference type="ARBA" id="ARBA00022692"/>
    </source>
</evidence>
<accession>A0ABR3ESX1</accession>
<dbReference type="PANTHER" id="PTHR34292">
    <property type="entry name" value="OUTER SPORE WALL PROTEIN LDS1"/>
    <property type="match status" value="1"/>
</dbReference>
<comment type="caution">
    <text evidence="7">The sequence shown here is derived from an EMBL/GenBank/DDBJ whole genome shotgun (WGS) entry which is preliminary data.</text>
</comment>
<name>A0ABR3ESX1_9AGAR</name>
<evidence type="ECO:0000313" key="8">
    <source>
        <dbReference type="Proteomes" id="UP001465976"/>
    </source>
</evidence>
<keyword evidence="2 6" id="KW-0812">Transmembrane</keyword>
<dbReference type="PANTHER" id="PTHR34292:SF2">
    <property type="entry name" value="OUTER SPORE WALL PROTEIN LDS1"/>
    <property type="match status" value="1"/>
</dbReference>
<dbReference type="Proteomes" id="UP001465976">
    <property type="component" value="Unassembled WGS sequence"/>
</dbReference>
<evidence type="ECO:0000256" key="5">
    <source>
        <dbReference type="SAM" id="MobiDB-lite"/>
    </source>
</evidence>
<protein>
    <submittedName>
        <fullName evidence="7">Uncharacterized protein</fullName>
    </submittedName>
</protein>
<keyword evidence="3 6" id="KW-1133">Transmembrane helix</keyword>
<dbReference type="Pfam" id="PF07264">
    <property type="entry name" value="EI24"/>
    <property type="match status" value="1"/>
</dbReference>
<comment type="subcellular location">
    <subcellularLocation>
        <location evidence="1">Membrane</location>
        <topology evidence="1">Multi-pass membrane protein</topology>
    </subcellularLocation>
</comment>